<dbReference type="GO" id="GO:0005811">
    <property type="term" value="C:lipid droplet"/>
    <property type="evidence" value="ECO:0007669"/>
    <property type="project" value="TreeGrafter"/>
</dbReference>
<dbReference type="AlphaFoldDB" id="A0A0A8LBS9"/>
<dbReference type="PANTHER" id="PTHR34292">
    <property type="entry name" value="OUTER SPORE WALL PROTEIN LDS1"/>
    <property type="match status" value="1"/>
</dbReference>
<comment type="caution">
    <text evidence="2">The sequence shown here is derived from an EMBL/GenBank/DDBJ whole genome shotgun (WGS) entry which is preliminary data.</text>
</comment>
<feature type="transmembrane region" description="Helical" evidence="1">
    <location>
        <begin position="61"/>
        <end position="82"/>
    </location>
</feature>
<gene>
    <name evidence="2" type="ORF">KLDO_g3909</name>
</gene>
<sequence>MSFVGTLICCGFGGLIFKYGDQTHTLLQPPTELGIQDYTVGFTKSKIKVLKRRFQDATKSFLPGLLSPGVYLYPIVSYWELLSTPEYWTSSIPIMVVYLMLYAVVTFVYLLTILPVYAPLSVLFGPVGIAIAWVHMFLHTNLLTMMTIRMSQMNSFTMYQGMITRRLDVNIIVDGDEQPVKYYYPVASTYFFVNHLPWKISEYIAGFITLCGLLLISAIPVLGPFAFHALIAPFITRIYWAPYLRYQKVNNLQREARFYSMLGQYTAFGLVAGQLESWPILSAFAYSAHATAICQWAQDLSTSRTATTP</sequence>
<organism evidence="2 3">
    <name type="scientific">Kluyveromyces dobzhanskii CBS 2104</name>
    <dbReference type="NCBI Taxonomy" id="1427455"/>
    <lineage>
        <taxon>Eukaryota</taxon>
        <taxon>Fungi</taxon>
        <taxon>Dikarya</taxon>
        <taxon>Ascomycota</taxon>
        <taxon>Saccharomycotina</taxon>
        <taxon>Saccharomycetes</taxon>
        <taxon>Saccharomycetales</taxon>
        <taxon>Saccharomycetaceae</taxon>
        <taxon>Kluyveromyces</taxon>
    </lineage>
</organism>
<feature type="transmembrane region" description="Helical" evidence="1">
    <location>
        <begin position="123"/>
        <end position="143"/>
    </location>
</feature>
<evidence type="ECO:0000313" key="3">
    <source>
        <dbReference type="Proteomes" id="UP000031516"/>
    </source>
</evidence>
<name>A0A0A8LBS9_9SACH</name>
<protein>
    <submittedName>
        <fullName evidence="2">WGS project CCBQ000000000 data, contig 00015</fullName>
    </submittedName>
</protein>
<keyword evidence="1" id="KW-0472">Membrane</keyword>
<feature type="transmembrane region" description="Helical" evidence="1">
    <location>
        <begin position="200"/>
        <end position="219"/>
    </location>
</feature>
<feature type="transmembrane region" description="Helical" evidence="1">
    <location>
        <begin position="94"/>
        <end position="117"/>
    </location>
</feature>
<keyword evidence="3" id="KW-1185">Reference proteome</keyword>
<dbReference type="GO" id="GO:0005628">
    <property type="term" value="C:prospore membrane"/>
    <property type="evidence" value="ECO:0007669"/>
    <property type="project" value="TreeGrafter"/>
</dbReference>
<evidence type="ECO:0000313" key="2">
    <source>
        <dbReference type="EMBL" id="CDO95677.1"/>
    </source>
</evidence>
<dbReference type="PANTHER" id="PTHR34292:SF2">
    <property type="entry name" value="OUTER SPORE WALL PROTEIN LDS1"/>
    <property type="match status" value="1"/>
</dbReference>
<evidence type="ECO:0000256" key="1">
    <source>
        <dbReference type="SAM" id="Phobius"/>
    </source>
</evidence>
<dbReference type="EMBL" id="CCBQ010000045">
    <property type="protein sequence ID" value="CDO95677.1"/>
    <property type="molecule type" value="Genomic_DNA"/>
</dbReference>
<reference evidence="2 3" key="1">
    <citation type="submission" date="2014-03" db="EMBL/GenBank/DDBJ databases">
        <title>The genome of Kluyveromyces dobzhanskii.</title>
        <authorList>
            <person name="Nystedt B."/>
            <person name="Astrom S."/>
        </authorList>
    </citation>
    <scope>NUCLEOTIDE SEQUENCE [LARGE SCALE GENOMIC DNA]</scope>
    <source>
        <strain evidence="2 3">CBS 2104</strain>
    </source>
</reference>
<dbReference type="Proteomes" id="UP000031516">
    <property type="component" value="Unassembled WGS sequence"/>
</dbReference>
<dbReference type="InterPro" id="IPR052786">
    <property type="entry name" value="Spore_wall_assembly"/>
</dbReference>
<dbReference type="GO" id="GO:0005619">
    <property type="term" value="C:ascospore wall"/>
    <property type="evidence" value="ECO:0007669"/>
    <property type="project" value="TreeGrafter"/>
</dbReference>
<accession>A0A0A8LBS9</accession>
<proteinExistence type="predicted"/>
<keyword evidence="1" id="KW-0812">Transmembrane</keyword>
<dbReference type="OrthoDB" id="10012223at2759"/>
<keyword evidence="1" id="KW-1133">Transmembrane helix</keyword>